<evidence type="ECO:0000313" key="2">
    <source>
        <dbReference type="EMBL" id="OGI67967.1"/>
    </source>
</evidence>
<dbReference type="Gene3D" id="3.40.50.150">
    <property type="entry name" value="Vaccinia Virus protein VP39"/>
    <property type="match status" value="1"/>
</dbReference>
<dbReference type="InterPro" id="IPR029063">
    <property type="entry name" value="SAM-dependent_MTases_sf"/>
</dbReference>
<proteinExistence type="predicted"/>
<dbReference type="PANTHER" id="PTHR34203:SF15">
    <property type="entry name" value="SLL1173 PROTEIN"/>
    <property type="match status" value="1"/>
</dbReference>
<reference evidence="2 3" key="1">
    <citation type="journal article" date="2016" name="Nat. Commun.">
        <title>Thousands of microbial genomes shed light on interconnected biogeochemical processes in an aquifer system.</title>
        <authorList>
            <person name="Anantharaman K."/>
            <person name="Brown C.T."/>
            <person name="Hug L.A."/>
            <person name="Sharon I."/>
            <person name="Castelle C.J."/>
            <person name="Probst A.J."/>
            <person name="Thomas B.C."/>
            <person name="Singh A."/>
            <person name="Wilkins M.J."/>
            <person name="Karaoz U."/>
            <person name="Brodie E.L."/>
            <person name="Williams K.H."/>
            <person name="Hubbard S.S."/>
            <person name="Banfield J.F."/>
        </authorList>
    </citation>
    <scope>NUCLEOTIDE SEQUENCE [LARGE SCALE GENOMIC DNA]</scope>
</reference>
<dbReference type="SUPFAM" id="SSF53335">
    <property type="entry name" value="S-adenosyl-L-methionine-dependent methyltransferases"/>
    <property type="match status" value="1"/>
</dbReference>
<dbReference type="InterPro" id="IPR006342">
    <property type="entry name" value="FkbM_mtfrase"/>
</dbReference>
<dbReference type="InterPro" id="IPR052514">
    <property type="entry name" value="SAM-dependent_MTase"/>
</dbReference>
<name>A0A1F6VE94_9BACT</name>
<dbReference type="NCBIfam" id="TIGR01444">
    <property type="entry name" value="fkbM_fam"/>
    <property type="match status" value="1"/>
</dbReference>
<dbReference type="EMBL" id="MFTS01000007">
    <property type="protein sequence ID" value="OGI67967.1"/>
    <property type="molecule type" value="Genomic_DNA"/>
</dbReference>
<comment type="caution">
    <text evidence="2">The sequence shown here is derived from an EMBL/GenBank/DDBJ whole genome shotgun (WGS) entry which is preliminary data.</text>
</comment>
<dbReference type="Pfam" id="PF05050">
    <property type="entry name" value="Methyltransf_21"/>
    <property type="match status" value="1"/>
</dbReference>
<organism evidence="2 3">
    <name type="scientific">Candidatus Nomurabacteria bacterium RIFCSPHIGHO2_01_FULL_42_15</name>
    <dbReference type="NCBI Taxonomy" id="1801742"/>
    <lineage>
        <taxon>Bacteria</taxon>
        <taxon>Candidatus Nomuraibacteriota</taxon>
    </lineage>
</organism>
<dbReference type="PANTHER" id="PTHR34203">
    <property type="entry name" value="METHYLTRANSFERASE, FKBM FAMILY PROTEIN"/>
    <property type="match status" value="1"/>
</dbReference>
<dbReference type="Proteomes" id="UP000178235">
    <property type="component" value="Unassembled WGS sequence"/>
</dbReference>
<accession>A0A1F6VE94</accession>
<dbReference type="AlphaFoldDB" id="A0A1F6VE94"/>
<evidence type="ECO:0000259" key="1">
    <source>
        <dbReference type="Pfam" id="PF05050"/>
    </source>
</evidence>
<feature type="domain" description="Methyltransferase FkbM" evidence="1">
    <location>
        <begin position="80"/>
        <end position="250"/>
    </location>
</feature>
<evidence type="ECO:0000313" key="3">
    <source>
        <dbReference type="Proteomes" id="UP000178235"/>
    </source>
</evidence>
<sequence>MRKIIKIISYLRYLPVIIFKIKNWPIFLLNYAHLRNTAAEYIFRNGLRIKTFDSVSATTIAVIFIKRDYGGIPNDSVIIDVGANIGVFSIFSAGKGNVVYSYEPMPDNFHLLEENIKLNKLENRVFAFNLGVAAKREKRKLYLGKSPFHSFLPVGSSPFNVLHNDREGVSKQSFLEVDCISLKDIFDENQISECDILKIDCEGAEYEILYNLPDIYFKRIKEIRMEYHNHLNQYKNNGEYLKSFLINRGFSVEKLKKGSPYQGDVWFKKVD</sequence>
<gene>
    <name evidence="2" type="ORF">A2738_03925</name>
</gene>
<protein>
    <recommendedName>
        <fullName evidence="1">Methyltransferase FkbM domain-containing protein</fullName>
    </recommendedName>
</protein>